<organism evidence="1 2">
    <name type="scientific">Acrocarpospora pleiomorpha</name>
    <dbReference type="NCBI Taxonomy" id="90975"/>
    <lineage>
        <taxon>Bacteria</taxon>
        <taxon>Bacillati</taxon>
        <taxon>Actinomycetota</taxon>
        <taxon>Actinomycetes</taxon>
        <taxon>Streptosporangiales</taxon>
        <taxon>Streptosporangiaceae</taxon>
        <taxon>Acrocarpospora</taxon>
    </lineage>
</organism>
<sequence length="66" mass="7199">MSSRGRRGKRIARPAPGLRKLNANPLINLREHNGPCLATYTAKSPAVISGPALWIEPPLWTAIREG</sequence>
<reference evidence="1 2" key="1">
    <citation type="submission" date="2019-10" db="EMBL/GenBank/DDBJ databases">
        <title>Whole genome shotgun sequence of Acrocarpospora pleiomorpha NBRC 16267.</title>
        <authorList>
            <person name="Ichikawa N."/>
            <person name="Kimura A."/>
            <person name="Kitahashi Y."/>
            <person name="Komaki H."/>
            <person name="Oguchi A."/>
        </authorList>
    </citation>
    <scope>NUCLEOTIDE SEQUENCE [LARGE SCALE GENOMIC DNA]</scope>
    <source>
        <strain evidence="1 2">NBRC 16267</strain>
    </source>
</reference>
<dbReference type="AlphaFoldDB" id="A0A5M3XZC2"/>
<comment type="caution">
    <text evidence="1">The sequence shown here is derived from an EMBL/GenBank/DDBJ whole genome shotgun (WGS) entry which is preliminary data.</text>
</comment>
<accession>A0A5M3XZC2</accession>
<name>A0A5M3XZC2_9ACTN</name>
<protein>
    <submittedName>
        <fullName evidence="1">Uncharacterized protein</fullName>
    </submittedName>
</protein>
<dbReference type="EMBL" id="BLAF01000086">
    <property type="protein sequence ID" value="GES26402.1"/>
    <property type="molecule type" value="Genomic_DNA"/>
</dbReference>
<evidence type="ECO:0000313" key="2">
    <source>
        <dbReference type="Proteomes" id="UP000377595"/>
    </source>
</evidence>
<proteinExistence type="predicted"/>
<keyword evidence="2" id="KW-1185">Reference proteome</keyword>
<dbReference type="Proteomes" id="UP000377595">
    <property type="component" value="Unassembled WGS sequence"/>
</dbReference>
<evidence type="ECO:0000313" key="1">
    <source>
        <dbReference type="EMBL" id="GES26402.1"/>
    </source>
</evidence>
<gene>
    <name evidence="1" type="ORF">Aple_093010</name>
</gene>